<keyword evidence="2" id="KW-1185">Reference proteome</keyword>
<gene>
    <name evidence="1" type="ORF">PYW08_004574</name>
</gene>
<sequence>MTTKQEFNCVFCKDIFENKEELQEHFRKHGDPKYKNRFEIDPQASDEKSKDKADLVSCDVCSQVFPTISKAITHKHKVHPDHDAKYFCPWCGKLFTMKHLYNVHVQTNHGKQEQSDSKRFHCNSCSVDFFIPSAMINHNKFFHRQDTDLPDIGQSKKVKIWEQEIIPVYYCAFCGEEYENKVNLIKHTTDDHGDENQSPDEVLKCPLCEAVFYHLDAYEFHLTFHSSEDMYSVKNPEYSDLLDYSLETVPPVIEKVVNMETEVPTQDAEEAESTLNAVGIEKFLELAMDQSQDSNPVKAKKHKKRKKSKKSAITLDEFLSMNQDVFGEGLDFQGVEEVPTRVVKKQLKNNKKTSNSIVTSAELDKLKRAGIVVKKQGNRNPIAKSLTVANSTPIKTAVNKPNLYKINKVRGIETSSEVLTKLMNQSNNQIKIVKKVNPNTATNEPKQNINVLNEEAETAPDDMNEHTTDPTQNDEGKSTIVPKLDNITKDLPSPKCEKSQTTTATTDNSLPNKLSKIDIKLNEDTTKITSDNNENTQKISETSDFHQSPKPVMKTSDEIVYEEEPKHENVEKDASDEYNSDIELESNVNKSDSVNCVNKDSSDDNQEITDNNSNHDSEFSASASSLSTLKHLSHLTVKPVSQNKKSLSKDGCVAGTSDKNTEAPSPRLSHLTVKSVNQNKKSLSIESVSDKNTEAPSPNLSQLTVKPVTQNKKSISIEPTNDDKNKETWSSHLSQLTVKPVSQNKKSVSTEPASDKNTETRSPHLSHLTVKPVNQNKKSLPTEPASNKNTEVQSPQNDDKESSNVPIATDKASLNQPHSKIEKNPNMDALKTLGKNITIKSLSTKRNIEESDPDDDHIDTQEKITSDLKLQNDSCNRNVPIKKTKVESSEPKLNYKIMNSSNNQDRKCMPGKQPITKPPVGKITVEKSNNNLPTSNADILRRLTNITTKPIGNKNNCQPSTVKQACIAKKITETEEKKEEIIEIFDVDDSEDEEENNKAPPPETTQSSNSIDALKNLSKNITIKSFSQQSAQKNIKVENTLKHIKIEKEDNNSQNTFKDEPNIDTLINLQNRSDAFKNVLQGLCKNITIKSRNTSPSQFPKTEEYNSQDSKELEDNYASDSDSCPGNVKITELDEDMEHDDDNEDNDSETETLYTNFNQPIVELPNEPGRENEEEDEHDIETSPKGITQQKSNQGMNLTSKSNVCFNNLKNINKSITIKSLSKSSVDNGERTKQAQTCDSQETPQKKQLPTKTTNPVMKQIQSDNMSNNRISKNVDQTSSQSWNKKVCAMNQVNTVNKEVTVKTIQTKTVIQEITTTVTKTIKTVNQTMKQEVRGSFQTNTPVVQRIQGIRPSQSKNLQGVVIRHASPMVGARPSNTIAQIRPASSIVRPSNQIVPIRPSLNVARPNNPRMAVAKKAPPAPNPSPNKQVIGRPLKISPTALVATTNAKRPNTEDVSGPFSCFKKPKESLIPVSDIPSFASSGSESTAQFTSASHTSSSNFTSTTKVVKGNTVMTAKQMKSEVNATSQQLNRLSNSTGLKIMTSQHKQSQAVHEQSESSPMKRTTLEAIQRLQQQGLLVKKPRVEVNEATSEDSDHADDNNVGYSSADEHDD</sequence>
<dbReference type="Proteomes" id="UP001231649">
    <property type="component" value="Chromosome 16"/>
</dbReference>
<reference evidence="1" key="1">
    <citation type="submission" date="2023-03" db="EMBL/GenBank/DDBJ databases">
        <title>Chromosome-level genomes of two armyworms, Mythimna separata and Mythimna loreyi, provide insights into the biosynthesis and reception of sex pheromones.</title>
        <authorList>
            <person name="Zhao H."/>
        </authorList>
    </citation>
    <scope>NUCLEOTIDE SEQUENCE</scope>
    <source>
        <strain evidence="1">BeijingLab</strain>
    </source>
</reference>
<dbReference type="EMBL" id="CM056792">
    <property type="protein sequence ID" value="KAJ8722172.1"/>
    <property type="molecule type" value="Genomic_DNA"/>
</dbReference>
<evidence type="ECO:0000313" key="1">
    <source>
        <dbReference type="EMBL" id="KAJ8722172.1"/>
    </source>
</evidence>
<organism evidence="1 2">
    <name type="scientific">Mythimna loreyi</name>
    <dbReference type="NCBI Taxonomy" id="667449"/>
    <lineage>
        <taxon>Eukaryota</taxon>
        <taxon>Metazoa</taxon>
        <taxon>Ecdysozoa</taxon>
        <taxon>Arthropoda</taxon>
        <taxon>Hexapoda</taxon>
        <taxon>Insecta</taxon>
        <taxon>Pterygota</taxon>
        <taxon>Neoptera</taxon>
        <taxon>Endopterygota</taxon>
        <taxon>Lepidoptera</taxon>
        <taxon>Glossata</taxon>
        <taxon>Ditrysia</taxon>
        <taxon>Noctuoidea</taxon>
        <taxon>Noctuidae</taxon>
        <taxon>Noctuinae</taxon>
        <taxon>Hadenini</taxon>
        <taxon>Mythimna</taxon>
    </lineage>
</organism>
<proteinExistence type="predicted"/>
<accession>A0ACC2QPB4</accession>
<comment type="caution">
    <text evidence="1">The sequence shown here is derived from an EMBL/GenBank/DDBJ whole genome shotgun (WGS) entry which is preliminary data.</text>
</comment>
<protein>
    <submittedName>
        <fullName evidence="1">Uncharacterized protein</fullName>
    </submittedName>
</protein>
<evidence type="ECO:0000313" key="2">
    <source>
        <dbReference type="Proteomes" id="UP001231649"/>
    </source>
</evidence>
<name>A0ACC2QPB4_9NEOP</name>